<dbReference type="PANTHER" id="PTHR34390">
    <property type="entry name" value="UPF0442 PROTEIN YJJB-RELATED"/>
    <property type="match status" value="1"/>
</dbReference>
<dbReference type="Pfam" id="PF06738">
    <property type="entry name" value="ThrE"/>
    <property type="match status" value="1"/>
</dbReference>
<comment type="subcellular location">
    <subcellularLocation>
        <location evidence="1">Cell membrane</location>
        <topology evidence="1">Multi-pass membrane protein</topology>
    </subcellularLocation>
</comment>
<evidence type="ECO:0000256" key="4">
    <source>
        <dbReference type="ARBA" id="ARBA00022989"/>
    </source>
</evidence>
<evidence type="ECO:0000313" key="9">
    <source>
        <dbReference type="EMBL" id="TDG71347.1"/>
    </source>
</evidence>
<dbReference type="AlphaFoldDB" id="A0A4R5ND86"/>
<evidence type="ECO:0000256" key="2">
    <source>
        <dbReference type="ARBA" id="ARBA00022475"/>
    </source>
</evidence>
<name>A0A4R5ND86_9LACO</name>
<organism evidence="9 10">
    <name type="scientific">Secundilactobacillus malefermentans</name>
    <dbReference type="NCBI Taxonomy" id="176292"/>
    <lineage>
        <taxon>Bacteria</taxon>
        <taxon>Bacillati</taxon>
        <taxon>Bacillota</taxon>
        <taxon>Bacilli</taxon>
        <taxon>Lactobacillales</taxon>
        <taxon>Lactobacillaceae</taxon>
        <taxon>Secundilactobacillus</taxon>
    </lineage>
</organism>
<feature type="transmembrane region" description="Helical" evidence="7">
    <location>
        <begin position="120"/>
        <end position="138"/>
    </location>
</feature>
<evidence type="ECO:0000256" key="3">
    <source>
        <dbReference type="ARBA" id="ARBA00022692"/>
    </source>
</evidence>
<dbReference type="InterPro" id="IPR010619">
    <property type="entry name" value="ThrE-like_N"/>
</dbReference>
<keyword evidence="5 7" id="KW-0472">Membrane</keyword>
<keyword evidence="10" id="KW-1185">Reference proteome</keyword>
<dbReference type="GO" id="GO:0015744">
    <property type="term" value="P:succinate transport"/>
    <property type="evidence" value="ECO:0007669"/>
    <property type="project" value="TreeGrafter"/>
</dbReference>
<reference evidence="9 10" key="1">
    <citation type="journal article" date="2019" name="Appl. Microbiol. Biotechnol.">
        <title>Uncovering carbohydrate metabolism through a genotype-phenotype association study of 56 lactic acid bacteria genomes.</title>
        <authorList>
            <person name="Buron-Moles G."/>
            <person name="Chailyan A."/>
            <person name="Dolejs I."/>
            <person name="Forster J."/>
            <person name="Miks M.H."/>
        </authorList>
    </citation>
    <scope>NUCLEOTIDE SEQUENCE [LARGE SCALE GENOMIC DNA]</scope>
    <source>
        <strain evidence="9 10">ATCC 49373</strain>
    </source>
</reference>
<feature type="domain" description="Threonine/serine exporter-like N-terminal" evidence="8">
    <location>
        <begin position="2"/>
        <end position="198"/>
    </location>
</feature>
<gene>
    <name evidence="9" type="ORF">C5L31_001971</name>
</gene>
<dbReference type="EMBL" id="PUFO01000106">
    <property type="protein sequence ID" value="TDG71347.1"/>
    <property type="molecule type" value="Genomic_DNA"/>
</dbReference>
<comment type="similarity">
    <text evidence="6">Belongs to the ThrE exporter (TC 2.A.79) family.</text>
</comment>
<proteinExistence type="inferred from homology"/>
<keyword evidence="4 7" id="KW-1133">Transmembrane helix</keyword>
<evidence type="ECO:0000256" key="6">
    <source>
        <dbReference type="ARBA" id="ARBA00034125"/>
    </source>
</evidence>
<dbReference type="InterPro" id="IPR050539">
    <property type="entry name" value="ThrE_Dicarb/AminoAcid_Exp"/>
</dbReference>
<keyword evidence="3 7" id="KW-0812">Transmembrane</keyword>
<dbReference type="PANTHER" id="PTHR34390:SF2">
    <property type="entry name" value="SUCCINATE TRANSPORTER SUBUNIT YJJP-RELATED"/>
    <property type="match status" value="1"/>
</dbReference>
<feature type="transmembrane region" description="Helical" evidence="7">
    <location>
        <begin position="175"/>
        <end position="196"/>
    </location>
</feature>
<accession>A0A4R5ND86</accession>
<dbReference type="STRING" id="1122149.FD44_GL000458"/>
<protein>
    <recommendedName>
        <fullName evidence="8">Threonine/serine exporter-like N-terminal domain-containing protein</fullName>
    </recommendedName>
</protein>
<keyword evidence="2" id="KW-1003">Cell membrane</keyword>
<evidence type="ECO:0000313" key="10">
    <source>
        <dbReference type="Proteomes" id="UP000294854"/>
    </source>
</evidence>
<feature type="transmembrane region" description="Helical" evidence="7">
    <location>
        <begin position="91"/>
        <end position="108"/>
    </location>
</feature>
<dbReference type="Proteomes" id="UP000294854">
    <property type="component" value="Unassembled WGS sequence"/>
</dbReference>
<evidence type="ECO:0000256" key="7">
    <source>
        <dbReference type="SAM" id="Phobius"/>
    </source>
</evidence>
<evidence type="ECO:0000256" key="5">
    <source>
        <dbReference type="ARBA" id="ARBA00023136"/>
    </source>
</evidence>
<comment type="caution">
    <text evidence="9">The sequence shown here is derived from an EMBL/GenBank/DDBJ whole genome shotgun (WGS) entry which is preliminary data.</text>
</comment>
<sequence length="199" mass="21606">MITGIMMSVSGKQNAQIEPVRKRTFDLEKISVVNDLSRQFAGHTISLTEFQQALIQLELNPKYFPFWIQLLGAALVSGPLELVFRHSFANFPISCLIGAAGWTIFYWLNKWVKVRFLSEFAAAAGIGILAILAVRLNFGTNIDDVIIGSIMPLVPGVPITNAVRDTLAGNLVSGPARGVEALMSAAAIGFGIALVLRFM</sequence>
<evidence type="ECO:0000259" key="8">
    <source>
        <dbReference type="Pfam" id="PF06738"/>
    </source>
</evidence>
<dbReference type="GO" id="GO:0005886">
    <property type="term" value="C:plasma membrane"/>
    <property type="evidence" value="ECO:0007669"/>
    <property type="project" value="UniProtKB-SubCell"/>
</dbReference>
<evidence type="ECO:0000256" key="1">
    <source>
        <dbReference type="ARBA" id="ARBA00004651"/>
    </source>
</evidence>
<dbReference type="GO" id="GO:0022857">
    <property type="term" value="F:transmembrane transporter activity"/>
    <property type="evidence" value="ECO:0007669"/>
    <property type="project" value="InterPro"/>
</dbReference>